<comment type="caution">
    <text evidence="2">The sequence shown here is derived from an EMBL/GenBank/DDBJ whole genome shotgun (WGS) entry which is preliminary data.</text>
</comment>
<protein>
    <recommendedName>
        <fullName evidence="4">Secreted protein</fullName>
    </recommendedName>
</protein>
<sequence length="118" mass="12220">MRLASTVCIAAAAILAGCATQPSGPAGKYLVYKDTGGQIVRVFDYPSADFCARVEKMAAGAKCQPDPASTGMGAQATLRYNPPGQVVQAYYADLARCQTETRQLGAGVEVVTACTAKP</sequence>
<reference evidence="2" key="1">
    <citation type="submission" date="2020-08" db="EMBL/GenBank/DDBJ databases">
        <title>Ramlibacter sp. GTP1 16S ribosomal RNA gene genome sequencing and assembly.</title>
        <authorList>
            <person name="Kang M."/>
        </authorList>
    </citation>
    <scope>NUCLEOTIDE SEQUENCE</scope>
    <source>
        <strain evidence="2">GTP1</strain>
    </source>
</reference>
<proteinExistence type="predicted"/>
<dbReference type="Proteomes" id="UP000596827">
    <property type="component" value="Unassembled WGS sequence"/>
</dbReference>
<dbReference type="PROSITE" id="PS51257">
    <property type="entry name" value="PROKAR_LIPOPROTEIN"/>
    <property type="match status" value="1"/>
</dbReference>
<accession>A0A923M7M8</accession>
<evidence type="ECO:0000313" key="3">
    <source>
        <dbReference type="Proteomes" id="UP000596827"/>
    </source>
</evidence>
<organism evidence="2 3">
    <name type="scientific">Ramlibacter albus</name>
    <dbReference type="NCBI Taxonomy" id="2079448"/>
    <lineage>
        <taxon>Bacteria</taxon>
        <taxon>Pseudomonadati</taxon>
        <taxon>Pseudomonadota</taxon>
        <taxon>Betaproteobacteria</taxon>
        <taxon>Burkholderiales</taxon>
        <taxon>Comamonadaceae</taxon>
        <taxon>Ramlibacter</taxon>
    </lineage>
</organism>
<feature type="chain" id="PRO_5037917894" description="Secreted protein" evidence="1">
    <location>
        <begin position="20"/>
        <end position="118"/>
    </location>
</feature>
<gene>
    <name evidence="2" type="ORF">H8R02_07980</name>
</gene>
<keyword evidence="3" id="KW-1185">Reference proteome</keyword>
<feature type="signal peptide" evidence="1">
    <location>
        <begin position="1"/>
        <end position="19"/>
    </location>
</feature>
<dbReference type="RefSeq" id="WP_187080855.1">
    <property type="nucleotide sequence ID" value="NZ_JACORU010000002.1"/>
</dbReference>
<dbReference type="EMBL" id="JACORU010000002">
    <property type="protein sequence ID" value="MBC5764383.1"/>
    <property type="molecule type" value="Genomic_DNA"/>
</dbReference>
<evidence type="ECO:0008006" key="4">
    <source>
        <dbReference type="Google" id="ProtNLM"/>
    </source>
</evidence>
<evidence type="ECO:0000313" key="2">
    <source>
        <dbReference type="EMBL" id="MBC5764383.1"/>
    </source>
</evidence>
<dbReference type="AlphaFoldDB" id="A0A923M7M8"/>
<keyword evidence="1" id="KW-0732">Signal</keyword>
<evidence type="ECO:0000256" key="1">
    <source>
        <dbReference type="SAM" id="SignalP"/>
    </source>
</evidence>
<name>A0A923M7M8_9BURK</name>